<dbReference type="Pfam" id="PF13812">
    <property type="entry name" value="PPR_3"/>
    <property type="match status" value="1"/>
</dbReference>
<evidence type="ECO:0000256" key="2">
    <source>
        <dbReference type="PROSITE-ProRule" id="PRU00708"/>
    </source>
</evidence>
<dbReference type="Proteomes" id="UP000005204">
    <property type="component" value="Unassembled WGS sequence"/>
</dbReference>
<dbReference type="GeneID" id="101741183"/>
<dbReference type="NCBIfam" id="TIGR00756">
    <property type="entry name" value="PPR"/>
    <property type="match status" value="2"/>
</dbReference>
<dbReference type="InterPro" id="IPR002885">
    <property type="entry name" value="PPR_rpt"/>
</dbReference>
<sequence>MACTNLLRNIKTIHFIRRSFFSTSIIQNNQSKYPKHTEFRTEHNQLVYLDDPDKFGTLSGFKIQDEKLVDAGDIKEEEYTQNKPLPGKKLTTRQYADLIKQYIKHKRLKEAIDVLEVRMLQEDKVKPENYIFNILIGACADVGYTKKAFRLFNEMKARGLKPTGDTYTCLFHACSKSPWASDGLKNAKHLREHMILKGIEPNLTNYNAMIKAFGCCGDLVTAFRIVDEMVTKKIKIRVHTFNHLLQACISDKNNGLRHALIVWRKMLNVREKPNIYSFNLMLKCVKDCNLGTKEDIEELVGAVKGKTLKGSKNDMLETQNIDSQELKLLQDPKSPPEKIRKDHIDSQKSINGSNKMNMQNSDAVETTDLMITENKAKITIQLVDNLKNTSKEQRNVPNLLSKEINMHHILALQEVHSLQDKFTVIGGQEDFLEEMSAYSVKPDIKTFTQMLPLLDNTTEAENKLLHTMHNMKIRADIDFYNMLIKKRCLRLDYDAAKAVKKIIKKESEIRKRLYPDNKKKRLNLNIMSYGVLAMACKTKEDAEILLADMRQEQLKVNIEILGALLKHGIVNYRFDYVLYVLNIVKDEKVPVSDLFLKNLEDFNEKCMKIIQQNENSHRKYSNSFETAYNKFSKIYTNWLREVNIHEALKQEHPWEQFKTSSPETVQRQNIKIIEPKRFNKRNRKYVPYVPKI</sequence>
<organism evidence="4 5">
    <name type="scientific">Bombyx mori</name>
    <name type="common">Silk moth</name>
    <dbReference type="NCBI Taxonomy" id="7091"/>
    <lineage>
        <taxon>Eukaryota</taxon>
        <taxon>Metazoa</taxon>
        <taxon>Ecdysozoa</taxon>
        <taxon>Arthropoda</taxon>
        <taxon>Hexapoda</taxon>
        <taxon>Insecta</taxon>
        <taxon>Pterygota</taxon>
        <taxon>Neoptera</taxon>
        <taxon>Endopterygota</taxon>
        <taxon>Lepidoptera</taxon>
        <taxon>Glossata</taxon>
        <taxon>Ditrysia</taxon>
        <taxon>Bombycoidea</taxon>
        <taxon>Bombycidae</taxon>
        <taxon>Bombycinae</taxon>
        <taxon>Bombyx</taxon>
    </lineage>
</organism>
<evidence type="ECO:0000313" key="5">
    <source>
        <dbReference type="Proteomes" id="UP000005204"/>
    </source>
</evidence>
<evidence type="ECO:0000256" key="1">
    <source>
        <dbReference type="ARBA" id="ARBA00022737"/>
    </source>
</evidence>
<dbReference type="PANTHER" id="PTHR24014:SF6">
    <property type="entry name" value="PENTATRICOPEPTIDE REPEAT-CONTAINING PROTEIN 1, MITOCHONDRIAL"/>
    <property type="match status" value="1"/>
</dbReference>
<proteinExistence type="predicted"/>
<dbReference type="PROSITE" id="PS51375">
    <property type="entry name" value="PPR"/>
    <property type="match status" value="2"/>
</dbReference>
<evidence type="ECO:0000259" key="3">
    <source>
        <dbReference type="Pfam" id="PF17177"/>
    </source>
</evidence>
<reference evidence="5" key="1">
    <citation type="journal article" date="2008" name="Insect Biochem. Mol. Biol.">
        <title>The genome of a lepidopteran model insect, the silkworm Bombyx mori.</title>
        <authorList>
            <consortium name="International Silkworm Genome Consortium"/>
        </authorList>
    </citation>
    <scope>NUCLEOTIDE SEQUENCE [LARGE SCALE GENOMIC DNA]</scope>
    <source>
        <strain evidence="5">p50T</strain>
    </source>
</reference>
<name>A0A8R2HPQ2_BOMMO</name>
<accession>A0A8R2HPQ2</accession>
<dbReference type="RefSeq" id="XP_021208079.2">
    <property type="nucleotide sequence ID" value="XM_021352404.3"/>
</dbReference>
<feature type="repeat" description="PPR" evidence="2">
    <location>
        <begin position="202"/>
        <end position="236"/>
    </location>
</feature>
<keyword evidence="5" id="KW-1185">Reference proteome</keyword>
<dbReference type="InterPro" id="IPR033443">
    <property type="entry name" value="PROP1-like_PPR_dom"/>
</dbReference>
<dbReference type="GO" id="GO:0000049">
    <property type="term" value="F:tRNA binding"/>
    <property type="evidence" value="ECO:0007669"/>
    <property type="project" value="TreeGrafter"/>
</dbReference>
<dbReference type="AlphaFoldDB" id="A0A8R2HPQ2"/>
<evidence type="ECO:0000313" key="4">
    <source>
        <dbReference type="EnsemblMetazoa" id="XP_021208079.2"/>
    </source>
</evidence>
<dbReference type="GO" id="GO:0005759">
    <property type="term" value="C:mitochondrial matrix"/>
    <property type="evidence" value="ECO:0007669"/>
    <property type="project" value="TreeGrafter"/>
</dbReference>
<reference evidence="4" key="2">
    <citation type="submission" date="2022-06" db="UniProtKB">
        <authorList>
            <consortium name="EnsemblMetazoa"/>
        </authorList>
    </citation>
    <scope>IDENTIFICATION</scope>
    <source>
        <strain evidence="4">p50T (Dazao)</strain>
    </source>
</reference>
<keyword evidence="1" id="KW-0677">Repeat</keyword>
<dbReference type="Gene3D" id="1.25.40.10">
    <property type="entry name" value="Tetratricopeptide repeat domain"/>
    <property type="match status" value="3"/>
</dbReference>
<dbReference type="KEGG" id="bmor:101741183"/>
<dbReference type="PANTHER" id="PTHR24014">
    <property type="entry name" value="2-OXOGLUTARATE AND IRON-DEPENDENT OXYGENASE DOMAIN-CONTAINING PROTEIN 2"/>
    <property type="match status" value="1"/>
</dbReference>
<feature type="domain" description="PROP1-like PPR" evidence="3">
    <location>
        <begin position="132"/>
        <end position="269"/>
    </location>
</feature>
<dbReference type="EnsemblMetazoa" id="XM_021352404.2">
    <property type="protein sequence ID" value="XP_021208079.2"/>
    <property type="gene ID" value="LOC101741183"/>
</dbReference>
<feature type="repeat" description="PPR" evidence="2">
    <location>
        <begin position="128"/>
        <end position="162"/>
    </location>
</feature>
<protein>
    <recommendedName>
        <fullName evidence="3">PROP1-like PPR domain-containing protein</fullName>
    </recommendedName>
</protein>
<dbReference type="GO" id="GO:0042780">
    <property type="term" value="P:tRNA 3'-end processing"/>
    <property type="evidence" value="ECO:0007669"/>
    <property type="project" value="TreeGrafter"/>
</dbReference>
<dbReference type="Pfam" id="PF17177">
    <property type="entry name" value="PPR_long"/>
    <property type="match status" value="1"/>
</dbReference>
<dbReference type="InterPro" id="IPR011990">
    <property type="entry name" value="TPR-like_helical_dom_sf"/>
</dbReference>